<proteinExistence type="predicted"/>
<dbReference type="EMBL" id="PKHA01000001">
    <property type="protein sequence ID" value="PKY99430.1"/>
    <property type="molecule type" value="Genomic_DNA"/>
</dbReference>
<dbReference type="Proteomes" id="UP000234778">
    <property type="component" value="Unassembled WGS sequence"/>
</dbReference>
<dbReference type="AlphaFoldDB" id="A0A2I1KUW7"/>
<accession>A0A2I1KUW7</accession>
<reference evidence="1 2" key="1">
    <citation type="submission" date="2017-12" db="EMBL/GenBank/DDBJ databases">
        <title>Phylogenetic diversity of female urinary microbiome.</title>
        <authorList>
            <person name="Thomas-White K."/>
            <person name="Wolfe A.J."/>
        </authorList>
    </citation>
    <scope>NUCLEOTIDE SEQUENCE [LARGE SCALE GENOMIC DNA]</scope>
    <source>
        <strain evidence="1 2">UMB0319</strain>
    </source>
</reference>
<gene>
    <name evidence="1" type="ORF">CYJ26_00545</name>
</gene>
<organism evidence="1 2">
    <name type="scientific">Actinomyces urogenitalis</name>
    <dbReference type="NCBI Taxonomy" id="103621"/>
    <lineage>
        <taxon>Bacteria</taxon>
        <taxon>Bacillati</taxon>
        <taxon>Actinomycetota</taxon>
        <taxon>Actinomycetes</taxon>
        <taxon>Actinomycetales</taxon>
        <taxon>Actinomycetaceae</taxon>
        <taxon>Actinomyces</taxon>
    </lineage>
</organism>
<evidence type="ECO:0000313" key="2">
    <source>
        <dbReference type="Proteomes" id="UP000234778"/>
    </source>
</evidence>
<sequence length="179" mass="19219">MTTAVVEALTDRELGLLRQASTDPLLTEQVLGRLWPRDRLVLPRQRMHALRPALLPSVVLTGAGALWVHAGGTPPQVIVVASPERCGHTPRTLTRRVRLPAVDVTDIAGQRCTTLERTVVDLARTAPALQAVQAVLCAMARGTRRAALLAALERCRGSCGVGRPRARAIIHAVYDAPPA</sequence>
<protein>
    <recommendedName>
        <fullName evidence="3">AbiEi antitoxin C-terminal domain-containing protein</fullName>
    </recommendedName>
</protein>
<name>A0A2I1KUW7_9ACTO</name>
<evidence type="ECO:0000313" key="1">
    <source>
        <dbReference type="EMBL" id="PKY99430.1"/>
    </source>
</evidence>
<evidence type="ECO:0008006" key="3">
    <source>
        <dbReference type="Google" id="ProtNLM"/>
    </source>
</evidence>
<comment type="caution">
    <text evidence="1">The sequence shown here is derived from an EMBL/GenBank/DDBJ whole genome shotgun (WGS) entry which is preliminary data.</text>
</comment>